<keyword evidence="1" id="KW-0418">Kinase</keyword>
<dbReference type="Proteomes" id="UP000055060">
    <property type="component" value="Unassembled WGS sequence"/>
</dbReference>
<sequence length="191" mass="20905">MAIITISRQMGSLGFEVGNLVANCLGYRVVWRELINEAAQRAGAPEVALAVIDELGLLGLNPTAKNSAAYVHAVDAVVTELATQGNVVLIGRAGQRILADFPGTLHVRLIAPLDLRVQRLMERQHISNEAARSQIEASDQHRRQYLKRHYHVNWDDPSLYDLVINTGRISSQAACELICMAARAIDTQGGE</sequence>
<dbReference type="OrthoDB" id="163373at2"/>
<evidence type="ECO:0000313" key="2">
    <source>
        <dbReference type="Proteomes" id="UP000055060"/>
    </source>
</evidence>
<reference evidence="1" key="1">
    <citation type="submission" date="2015-07" db="EMBL/GenBank/DDBJ databases">
        <title>Draft Genome Sequences of Anaerolinea thermolimosa IMO-1, Bellilinea caldifistulae GOMI-1, Leptolinea tardivitalis YMTK-2, Levilinea saccharolytica KIBI-1,Longilinea arvoryzae KOME-1, Previously Described as Members of the Anaerolineaceae (Chloroflexi).</title>
        <authorList>
            <person name="Sekiguchi Y."/>
            <person name="Ohashi A."/>
            <person name="Matsuura N."/>
            <person name="Tourlousse M.D."/>
        </authorList>
    </citation>
    <scope>NUCLEOTIDE SEQUENCE [LARGE SCALE GENOMIC DNA]</scope>
    <source>
        <strain evidence="1">KOME-1</strain>
    </source>
</reference>
<proteinExistence type="predicted"/>
<accession>A0A0S7BIS4</accession>
<dbReference type="InterPro" id="IPR027417">
    <property type="entry name" value="P-loop_NTPase"/>
</dbReference>
<dbReference type="STRING" id="360412.LARV_02836"/>
<gene>
    <name evidence="1" type="ORF">LARV_02836</name>
</gene>
<dbReference type="Pfam" id="PF13189">
    <property type="entry name" value="Cytidylate_kin2"/>
    <property type="match status" value="1"/>
</dbReference>
<dbReference type="SUPFAM" id="SSF52540">
    <property type="entry name" value="P-loop containing nucleoside triphosphate hydrolases"/>
    <property type="match status" value="1"/>
</dbReference>
<dbReference type="Gene3D" id="3.40.50.300">
    <property type="entry name" value="P-loop containing nucleotide triphosphate hydrolases"/>
    <property type="match status" value="1"/>
</dbReference>
<protein>
    <submittedName>
        <fullName evidence="1">Cytidylate kinase</fullName>
    </submittedName>
</protein>
<dbReference type="GO" id="GO:0016301">
    <property type="term" value="F:kinase activity"/>
    <property type="evidence" value="ECO:0007669"/>
    <property type="project" value="UniProtKB-KW"/>
</dbReference>
<dbReference type="EMBL" id="DF967972">
    <property type="protein sequence ID" value="GAP15056.1"/>
    <property type="molecule type" value="Genomic_DNA"/>
</dbReference>
<evidence type="ECO:0000313" key="1">
    <source>
        <dbReference type="EMBL" id="GAP15056.1"/>
    </source>
</evidence>
<name>A0A0S7BIS4_9CHLR</name>
<dbReference type="RefSeq" id="WP_075074258.1">
    <property type="nucleotide sequence ID" value="NZ_DF967972.1"/>
</dbReference>
<keyword evidence="2" id="KW-1185">Reference proteome</keyword>
<keyword evidence="1" id="KW-0808">Transferase</keyword>
<dbReference type="AlphaFoldDB" id="A0A0S7BIS4"/>
<organism evidence="1">
    <name type="scientific">Longilinea arvoryzae</name>
    <dbReference type="NCBI Taxonomy" id="360412"/>
    <lineage>
        <taxon>Bacteria</taxon>
        <taxon>Bacillati</taxon>
        <taxon>Chloroflexota</taxon>
        <taxon>Anaerolineae</taxon>
        <taxon>Anaerolineales</taxon>
        <taxon>Anaerolineaceae</taxon>
        <taxon>Longilinea</taxon>
    </lineage>
</organism>